<dbReference type="Proteomes" id="UP000030437">
    <property type="component" value="Unassembled WGS sequence"/>
</dbReference>
<dbReference type="AlphaFoldDB" id="A0A0A3IGS1"/>
<dbReference type="OrthoDB" id="2828299at2"/>
<dbReference type="STRING" id="1220589.CD32_14875"/>
<organism evidence="1 2">
    <name type="scientific">Lysinibacillus odysseyi 34hs-1 = NBRC 100172</name>
    <dbReference type="NCBI Taxonomy" id="1220589"/>
    <lineage>
        <taxon>Bacteria</taxon>
        <taxon>Bacillati</taxon>
        <taxon>Bacillota</taxon>
        <taxon>Bacilli</taxon>
        <taxon>Bacillales</taxon>
        <taxon>Bacillaceae</taxon>
        <taxon>Lysinibacillus</taxon>
    </lineage>
</organism>
<evidence type="ECO:0000313" key="1">
    <source>
        <dbReference type="EMBL" id="KGR83966.1"/>
    </source>
</evidence>
<evidence type="ECO:0000313" key="2">
    <source>
        <dbReference type="Proteomes" id="UP000030437"/>
    </source>
</evidence>
<sequence>MKQMVKIIRKVDIEKQYEYILRLELDYELASLYAAMKDSNKAEMEKSKKRLKEIQGELEGLHAYA</sequence>
<keyword evidence="2" id="KW-1185">Reference proteome</keyword>
<name>A0A0A3IGS1_9BACI</name>
<dbReference type="EMBL" id="JPVP01000057">
    <property type="protein sequence ID" value="KGR83966.1"/>
    <property type="molecule type" value="Genomic_DNA"/>
</dbReference>
<proteinExistence type="predicted"/>
<reference evidence="1 2" key="1">
    <citation type="submission" date="2014-02" db="EMBL/GenBank/DDBJ databases">
        <title>Draft genome sequence of Lysinibacillus odysseyi NBRC 100172.</title>
        <authorList>
            <person name="Zhang F."/>
            <person name="Wang G."/>
            <person name="Zhang L."/>
        </authorList>
    </citation>
    <scope>NUCLEOTIDE SEQUENCE [LARGE SCALE GENOMIC DNA]</scope>
    <source>
        <strain evidence="1 2">NBRC 100172</strain>
    </source>
</reference>
<gene>
    <name evidence="1" type="ORF">CD32_14875</name>
</gene>
<comment type="caution">
    <text evidence="1">The sequence shown here is derived from an EMBL/GenBank/DDBJ whole genome shotgun (WGS) entry which is preliminary data.</text>
</comment>
<accession>A0A0A3IGS1</accession>
<dbReference type="eggNOG" id="ENOG5032YYZ">
    <property type="taxonomic scope" value="Bacteria"/>
</dbReference>
<dbReference type="RefSeq" id="WP_036155961.1">
    <property type="nucleotide sequence ID" value="NZ_AVCX01000004.1"/>
</dbReference>
<protein>
    <submittedName>
        <fullName evidence="1">Uncharacterized protein</fullName>
    </submittedName>
</protein>